<feature type="compositionally biased region" description="Pro residues" evidence="1">
    <location>
        <begin position="479"/>
        <end position="533"/>
    </location>
</feature>
<feature type="compositionally biased region" description="Low complexity" evidence="1">
    <location>
        <begin position="660"/>
        <end position="685"/>
    </location>
</feature>
<sequence length="848" mass="87724">MTPRSTGTKERRFPSSLSMSKPPSQQSKPTTATAPRSASTTSMPPPSSTQVPRRRRFKDTRELDVLRSEVSYYSRRTGMSTPYSASRPMSPSIDSLSPHGFASIPQSPSGLGSPVNASQTSLLNRATGWPGTASPMSQIYGASSTALNESPISRVQVPEGMGVGVTDSPYPVFAKPIENDAFAMGNSLRAPSRANNQDMLRDAGVYGPAASPSPMHSMADLQQSLHPEPRSLMQSWQNVDSANTPPGAPSTPQRTLSPPPVVGSSIPPSPSMPSKAEQGRTSALASTPQRASVASAPSQVRPAPTNARAKSPLQQEVPVSTRPPPTTPSKGRGLFGWRRTSSMPKSSPGSQPSKAPSMPSQPAASSGPAPTPTPPPAAPSTPGHGAPLRPSVARSTPAGSASPDVNHKQPAEEIKRKQGLFHFFKKTDKSARASPAPRSRGPSSHAPPTAAASSALRATSAPGVAAPASQAPVPSQAAPAPPKPAAPEPPKPAAPEPPKPAAPEPPKPAAPEPLKPAAPEPLKPAGPAPPKPNAAPASARMQPRSGEPAPAAPFFSSPALETRGFSSSVPSPRPPAASAVPTQPSLSPRTAVSPTTASVSQGARVSTGMLYPSTAHTPVPSMATTERAQAPPEAPLPSWRETSEAYTPSSVPSPPLVQAPATAPTIRPITTSTTSPAPTVTTPPISDSLSSWVSMSMQSPTDAYPLTQDMAPPTTFTFPRTPKRAPPPSSQEISADVSSLPVYLSPRATMEATMPSAPTRDGRAPVSDAAPSMHGAEANAPLYFDVDDSVASVHMNGEVLSGEDSTIHETGGVLRLSRSMQDMLRVSLMNPSLLGTDVDTDTIRRVKS</sequence>
<evidence type="ECO:0000313" key="3">
    <source>
        <dbReference type="Proteomes" id="UP001214415"/>
    </source>
</evidence>
<feature type="compositionally biased region" description="Low complexity" evidence="1">
    <location>
        <begin position="432"/>
        <end position="478"/>
    </location>
</feature>
<feature type="compositionally biased region" description="Pro residues" evidence="1">
    <location>
        <begin position="369"/>
        <end position="379"/>
    </location>
</feature>
<feature type="compositionally biased region" description="Polar residues" evidence="1">
    <location>
        <begin position="582"/>
        <end position="604"/>
    </location>
</feature>
<evidence type="ECO:0000256" key="1">
    <source>
        <dbReference type="SAM" id="MobiDB-lite"/>
    </source>
</evidence>
<feature type="region of interest" description="Disordered" evidence="1">
    <location>
        <begin position="752"/>
        <end position="771"/>
    </location>
</feature>
<feature type="region of interest" description="Disordered" evidence="1">
    <location>
        <begin position="714"/>
        <end position="738"/>
    </location>
</feature>
<feature type="compositionally biased region" description="Low complexity" evidence="1">
    <location>
        <begin position="14"/>
        <end position="42"/>
    </location>
</feature>
<feature type="compositionally biased region" description="Polar residues" evidence="1">
    <location>
        <begin position="279"/>
        <end position="298"/>
    </location>
</feature>
<feature type="compositionally biased region" description="Polar residues" evidence="1">
    <location>
        <begin position="339"/>
        <end position="349"/>
    </location>
</feature>
<feature type="compositionally biased region" description="Polar residues" evidence="1">
    <location>
        <begin position="104"/>
        <end position="124"/>
    </location>
</feature>
<organism evidence="2 3">
    <name type="scientific">Malassezia equina</name>
    <dbReference type="NCBI Taxonomy" id="1381935"/>
    <lineage>
        <taxon>Eukaryota</taxon>
        <taxon>Fungi</taxon>
        <taxon>Dikarya</taxon>
        <taxon>Basidiomycota</taxon>
        <taxon>Ustilaginomycotina</taxon>
        <taxon>Malasseziomycetes</taxon>
        <taxon>Malasseziales</taxon>
        <taxon>Malasseziaceae</taxon>
        <taxon>Malassezia</taxon>
    </lineage>
</organism>
<feature type="compositionally biased region" description="Polar residues" evidence="1">
    <location>
        <begin position="232"/>
        <end position="256"/>
    </location>
</feature>
<feature type="compositionally biased region" description="Low complexity" evidence="1">
    <location>
        <begin position="566"/>
        <end position="581"/>
    </location>
</feature>
<dbReference type="Proteomes" id="UP001214415">
    <property type="component" value="Chromosome 5"/>
</dbReference>
<feature type="compositionally biased region" description="Polar residues" evidence="1">
    <location>
        <begin position="77"/>
        <end position="95"/>
    </location>
</feature>
<name>A0AAF0IZM5_9BASI</name>
<feature type="compositionally biased region" description="Low complexity" evidence="1">
    <location>
        <begin position="548"/>
        <end position="559"/>
    </location>
</feature>
<accession>A0AAF0IZM5</accession>
<keyword evidence="3" id="KW-1185">Reference proteome</keyword>
<feature type="compositionally biased region" description="Basic and acidic residues" evidence="1">
    <location>
        <begin position="405"/>
        <end position="416"/>
    </location>
</feature>
<dbReference type="EMBL" id="CP119904">
    <property type="protein sequence ID" value="WFD24081.1"/>
    <property type="molecule type" value="Genomic_DNA"/>
</dbReference>
<reference evidence="2" key="1">
    <citation type="submission" date="2023-03" db="EMBL/GenBank/DDBJ databases">
        <title>Mating type loci evolution in Malassezia.</title>
        <authorList>
            <person name="Coelho M.A."/>
        </authorList>
    </citation>
    <scope>NUCLEOTIDE SEQUENCE</scope>
    <source>
        <strain evidence="2">CBS 12830</strain>
    </source>
</reference>
<feature type="region of interest" description="Disordered" evidence="1">
    <location>
        <begin position="188"/>
        <end position="685"/>
    </location>
</feature>
<gene>
    <name evidence="2" type="ORF">MEQU1_002778</name>
</gene>
<feature type="compositionally biased region" description="Pro residues" evidence="1">
    <location>
        <begin position="257"/>
        <end position="271"/>
    </location>
</feature>
<protein>
    <submittedName>
        <fullName evidence="2">Uncharacterized protein</fullName>
    </submittedName>
</protein>
<dbReference type="AlphaFoldDB" id="A0AAF0IZM5"/>
<evidence type="ECO:0000313" key="2">
    <source>
        <dbReference type="EMBL" id="WFD24081.1"/>
    </source>
</evidence>
<feature type="region of interest" description="Disordered" evidence="1">
    <location>
        <begin position="1"/>
        <end position="140"/>
    </location>
</feature>
<proteinExistence type="predicted"/>
<feature type="compositionally biased region" description="Low complexity" evidence="1">
    <location>
        <begin position="350"/>
        <end position="368"/>
    </location>
</feature>